<accession>A0A9Q3L6S8</accession>
<dbReference type="EMBL" id="AVOT02151413">
    <property type="protein sequence ID" value="MBW0592961.1"/>
    <property type="molecule type" value="Genomic_DNA"/>
</dbReference>
<sequence length="174" mass="19595">MEDARTSTSSQRLASTFEPLFESPKADITAIHQGKSRINRWRLTSRRTAASIKSCFTSRQRQSSHVSHENVTQSPKPFQHYSQCSGNFTSLASASPPNLPQCFACLQARTALQMRLQHCPHHSLRFHTPAHTIFMRTWCTPDTLPTSLILTLAQVPSRYAPNTAYDYYACGVHS</sequence>
<evidence type="ECO:0000313" key="1">
    <source>
        <dbReference type="EMBL" id="MBW0592961.1"/>
    </source>
</evidence>
<comment type="caution">
    <text evidence="1">The sequence shown here is derived from an EMBL/GenBank/DDBJ whole genome shotgun (WGS) entry which is preliminary data.</text>
</comment>
<keyword evidence="2" id="KW-1185">Reference proteome</keyword>
<proteinExistence type="predicted"/>
<evidence type="ECO:0000313" key="2">
    <source>
        <dbReference type="Proteomes" id="UP000765509"/>
    </source>
</evidence>
<name>A0A9Q3L6S8_9BASI</name>
<dbReference type="Proteomes" id="UP000765509">
    <property type="component" value="Unassembled WGS sequence"/>
</dbReference>
<organism evidence="1 2">
    <name type="scientific">Austropuccinia psidii MF-1</name>
    <dbReference type="NCBI Taxonomy" id="1389203"/>
    <lineage>
        <taxon>Eukaryota</taxon>
        <taxon>Fungi</taxon>
        <taxon>Dikarya</taxon>
        <taxon>Basidiomycota</taxon>
        <taxon>Pucciniomycotina</taxon>
        <taxon>Pucciniomycetes</taxon>
        <taxon>Pucciniales</taxon>
        <taxon>Sphaerophragmiaceae</taxon>
        <taxon>Austropuccinia</taxon>
    </lineage>
</organism>
<dbReference type="AlphaFoldDB" id="A0A9Q3L6S8"/>
<protein>
    <submittedName>
        <fullName evidence="1">Uncharacterized protein</fullName>
    </submittedName>
</protein>
<reference evidence="1" key="1">
    <citation type="submission" date="2021-03" db="EMBL/GenBank/DDBJ databases">
        <title>Draft genome sequence of rust myrtle Austropuccinia psidii MF-1, a brazilian biotype.</title>
        <authorList>
            <person name="Quecine M.C."/>
            <person name="Pachon D.M.R."/>
            <person name="Bonatelli M.L."/>
            <person name="Correr F.H."/>
            <person name="Franceschini L.M."/>
            <person name="Leite T.F."/>
            <person name="Margarido G.R.A."/>
            <person name="Almeida C.A."/>
            <person name="Ferrarezi J.A."/>
            <person name="Labate C.A."/>
        </authorList>
    </citation>
    <scope>NUCLEOTIDE SEQUENCE</scope>
    <source>
        <strain evidence="1">MF-1</strain>
    </source>
</reference>
<gene>
    <name evidence="1" type="ORF">O181_132676</name>
</gene>